<name>A0AC60WA78_9ARCH</name>
<dbReference type="Proteomes" id="UP000591542">
    <property type="component" value="Unassembled WGS sequence"/>
</dbReference>
<dbReference type="EMBL" id="JACEMX010000155">
    <property type="protein sequence ID" value="MBA4464065.1"/>
    <property type="molecule type" value="Genomic_DNA"/>
</dbReference>
<reference evidence="1 2" key="1">
    <citation type="journal article" date="2020" name="Appl. Environ. Microbiol.">
        <title>Genomic Characteristics of a Novel Species of Ammonia-Oxidizing Archaea from the Jiulong River Estuary.</title>
        <authorList>
            <person name="Zou D."/>
            <person name="Wan R."/>
            <person name="Han L."/>
            <person name="Xu M.N."/>
            <person name="Liu Y."/>
            <person name="Liu H."/>
            <person name="Kao S.J."/>
            <person name="Li M."/>
        </authorList>
    </citation>
    <scope>NUCLEOTIDE SEQUENCE [LARGE SCALE GENOMIC DNA]</scope>
    <source>
        <strain evidence="1">S2bin1</strain>
    </source>
</reference>
<organism evidence="1 2">
    <name type="scientific">Candidatus Nitrosomaritimum aestuariumsis</name>
    <dbReference type="NCBI Taxonomy" id="3342354"/>
    <lineage>
        <taxon>Archaea</taxon>
        <taxon>Nitrososphaerota</taxon>
        <taxon>Nitrososphaeria</taxon>
        <taxon>Nitrosopumilales</taxon>
        <taxon>Nitrosopumilaceae</taxon>
        <taxon>Candidatus Nitrosomaritimum</taxon>
    </lineage>
</organism>
<comment type="caution">
    <text evidence="1">The sequence shown here is derived from an EMBL/GenBank/DDBJ whole genome shotgun (WGS) entry which is preliminary data.</text>
</comment>
<evidence type="ECO:0000313" key="2">
    <source>
        <dbReference type="Proteomes" id="UP000591542"/>
    </source>
</evidence>
<sequence>MAGLLLIGSSGLGYAQTIESVDVVENKLVTLIGEGYDPDAEDLKYSWQQLDGEKVELSSYNIPMPQFMAPEVENGMIKVLSFQLTVTDPFGAESSDIVEVIVNPVNHVPIVSAGRDNIIFQSINEITLVGSAVDADDDPLTFKWEQTSGPEIELVNTDLRYLTIVSPDIDFSNFEPLVFKLTADDGFGGVASDTAAVYPYHALLQNRLISIDAGPLQTVREGETVTMDVTGETSNGQPIRYSWAQLIGTSASLNTYVGDKVQFIAPNLVSEEPELLSFQVTGYSEGNGWASDIALVRVLPFNGPPVADAGPDQTVSQNVFVNLVGSGTDPEDSNLKFQWSQKSGSEVTLYQRTLEEVYFVSPFIEGDSEALTFELKVTDSDGNFDTDEATVTVTKQNYPPKANAGPDRRVISETNVTITGIGIDPDGDELTYAWKQLSGDGVTFDESSAVISFTAPQVSSGDTKRVILQLTVTDTLGQSDSDRVTLIVVPANNKPTVDAGPDQVIDESTIGSVFCTAFDVENDPLTYTWTSSSSDLIIHNPSSAGTTFTAPSVVDSKQVQLTCSVSDGTFTVSDSLTVTVQSTLSLPIIADAGPDQIVNEKVKVNLDGSGSYDQENQSLSYMWTQTSGEDVVLASSSSEMASFMSPTVANNEVKVLVFELRVYDDNGREAFDTVIITVDPVNAPPTAEASAIQE</sequence>
<proteinExistence type="predicted"/>
<accession>A0AC60WA78</accession>
<protein>
    <submittedName>
        <fullName evidence="1">Peptidase</fullName>
    </submittedName>
</protein>
<evidence type="ECO:0000313" key="1">
    <source>
        <dbReference type="EMBL" id="MBA4464065.1"/>
    </source>
</evidence>
<gene>
    <name evidence="1" type="ORF">H2B01_07815</name>
</gene>